<feature type="region of interest" description="Disordered" evidence="4">
    <location>
        <begin position="142"/>
        <end position="287"/>
    </location>
</feature>
<feature type="compositionally biased region" description="Basic and acidic residues" evidence="4">
    <location>
        <begin position="208"/>
        <end position="225"/>
    </location>
</feature>
<accession>A0A1L9SQN4</accession>
<dbReference type="VEuPathDB" id="FungiDB:ASPZODRAFT_61174"/>
<evidence type="ECO:0000259" key="5">
    <source>
        <dbReference type="SMART" id="SM00451"/>
    </source>
</evidence>
<feature type="compositionally biased region" description="Acidic residues" evidence="4">
    <location>
        <begin position="191"/>
        <end position="200"/>
    </location>
</feature>
<feature type="domain" description="U1-type" evidence="5">
    <location>
        <begin position="8"/>
        <end position="43"/>
    </location>
</feature>
<dbReference type="OrthoDB" id="191651at2759"/>
<keyword evidence="3" id="KW-0862">Zinc</keyword>
<evidence type="ECO:0000256" key="1">
    <source>
        <dbReference type="ARBA" id="ARBA00022723"/>
    </source>
</evidence>
<name>A0A1L9SQN4_9EURO</name>
<dbReference type="Proteomes" id="UP000184188">
    <property type="component" value="Unassembled WGS sequence"/>
</dbReference>
<proteinExistence type="predicted"/>
<dbReference type="InterPro" id="IPR003604">
    <property type="entry name" value="Matrin/U1-like-C_Znf_C2H2"/>
</dbReference>
<dbReference type="GO" id="GO:0008270">
    <property type="term" value="F:zinc ion binding"/>
    <property type="evidence" value="ECO:0007669"/>
    <property type="project" value="UniProtKB-KW"/>
</dbReference>
<gene>
    <name evidence="6" type="ORF">ASPZODRAFT_61174</name>
</gene>
<evidence type="ECO:0000313" key="6">
    <source>
        <dbReference type="EMBL" id="OJJ49404.1"/>
    </source>
</evidence>
<evidence type="ECO:0000256" key="2">
    <source>
        <dbReference type="ARBA" id="ARBA00022771"/>
    </source>
</evidence>
<feature type="compositionally biased region" description="Basic and acidic residues" evidence="4">
    <location>
        <begin position="25"/>
        <end position="34"/>
    </location>
</feature>
<keyword evidence="7" id="KW-1185">Reference proteome</keyword>
<dbReference type="RefSeq" id="XP_022583914.1">
    <property type="nucleotide sequence ID" value="XM_022728974.1"/>
</dbReference>
<evidence type="ECO:0000256" key="3">
    <source>
        <dbReference type="ARBA" id="ARBA00022833"/>
    </source>
</evidence>
<dbReference type="PANTHER" id="PTHR13173:SF10">
    <property type="entry name" value="WW DOMAIN-BINDING PROTEIN 4"/>
    <property type="match status" value="1"/>
</dbReference>
<dbReference type="GO" id="GO:0003723">
    <property type="term" value="F:RNA binding"/>
    <property type="evidence" value="ECO:0007669"/>
    <property type="project" value="TreeGrafter"/>
</dbReference>
<dbReference type="GO" id="GO:0000398">
    <property type="term" value="P:mRNA splicing, via spliceosome"/>
    <property type="evidence" value="ECO:0007669"/>
    <property type="project" value="InterPro"/>
</dbReference>
<dbReference type="GO" id="GO:0071011">
    <property type="term" value="C:precatalytic spliceosome"/>
    <property type="evidence" value="ECO:0007669"/>
    <property type="project" value="TreeGrafter"/>
</dbReference>
<feature type="compositionally biased region" description="Basic residues" evidence="4">
    <location>
        <begin position="277"/>
        <end position="287"/>
    </location>
</feature>
<dbReference type="SMART" id="SM00451">
    <property type="entry name" value="ZnF_U1"/>
    <property type="match status" value="1"/>
</dbReference>
<keyword evidence="2" id="KW-0863">Zinc-finger</keyword>
<dbReference type="STRING" id="1073090.A0A1L9SQN4"/>
<dbReference type="Gene3D" id="3.30.160.60">
    <property type="entry name" value="Classic Zinc Finger"/>
    <property type="match status" value="1"/>
</dbReference>
<dbReference type="Pfam" id="PF06220">
    <property type="entry name" value="zf-U1"/>
    <property type="match status" value="1"/>
</dbReference>
<feature type="region of interest" description="Disordered" evidence="4">
    <location>
        <begin position="25"/>
        <end position="109"/>
    </location>
</feature>
<evidence type="ECO:0000256" key="4">
    <source>
        <dbReference type="SAM" id="MobiDB-lite"/>
    </source>
</evidence>
<sequence>MAEYWKSAPRFWCKQCKIYIRDTPFEKTQHEASPKHQGNLKRFLRDIHRDNERQTRETQRAKSEVERLKQVVAGGKDGSGSSGNVPPWKKDPVATQQTGRAPTAEDRKKQISQLAEMGVAIPDEYRGELALAGEWQTVSERAVASENELGPSGAVGVRKRKHEGDGSDEEDIMQKATSKGWGARTRQYPGEQDEDDDDLDTLLASTKDIGKAKMPESEPVKEEKPATPFSFVTRTEKDITAAANTDATQPPIKTEENPIENPAPKEDPDEVPPGVVFKKRKPKAMRK</sequence>
<reference evidence="7" key="1">
    <citation type="journal article" date="2017" name="Genome Biol.">
        <title>Comparative genomics reveals high biological diversity and specific adaptations in the industrially and medically important fungal genus Aspergillus.</title>
        <authorList>
            <person name="de Vries R.P."/>
            <person name="Riley R."/>
            <person name="Wiebenga A."/>
            <person name="Aguilar-Osorio G."/>
            <person name="Amillis S."/>
            <person name="Uchima C.A."/>
            <person name="Anderluh G."/>
            <person name="Asadollahi M."/>
            <person name="Askin M."/>
            <person name="Barry K."/>
            <person name="Battaglia E."/>
            <person name="Bayram O."/>
            <person name="Benocci T."/>
            <person name="Braus-Stromeyer S.A."/>
            <person name="Caldana C."/>
            <person name="Canovas D."/>
            <person name="Cerqueira G.C."/>
            <person name="Chen F."/>
            <person name="Chen W."/>
            <person name="Choi C."/>
            <person name="Clum A."/>
            <person name="Dos Santos R.A."/>
            <person name="Damasio A.R."/>
            <person name="Diallinas G."/>
            <person name="Emri T."/>
            <person name="Fekete E."/>
            <person name="Flipphi M."/>
            <person name="Freyberg S."/>
            <person name="Gallo A."/>
            <person name="Gournas C."/>
            <person name="Habgood R."/>
            <person name="Hainaut M."/>
            <person name="Harispe M.L."/>
            <person name="Henrissat B."/>
            <person name="Hilden K.S."/>
            <person name="Hope R."/>
            <person name="Hossain A."/>
            <person name="Karabika E."/>
            <person name="Karaffa L."/>
            <person name="Karanyi Z."/>
            <person name="Krasevec N."/>
            <person name="Kuo A."/>
            <person name="Kusch H."/>
            <person name="LaButti K."/>
            <person name="Lagendijk E.L."/>
            <person name="Lapidus A."/>
            <person name="Levasseur A."/>
            <person name="Lindquist E."/>
            <person name="Lipzen A."/>
            <person name="Logrieco A.F."/>
            <person name="MacCabe A."/>
            <person name="Maekelae M.R."/>
            <person name="Malavazi I."/>
            <person name="Melin P."/>
            <person name="Meyer V."/>
            <person name="Mielnichuk N."/>
            <person name="Miskei M."/>
            <person name="Molnar A.P."/>
            <person name="Mule G."/>
            <person name="Ngan C.Y."/>
            <person name="Orejas M."/>
            <person name="Orosz E."/>
            <person name="Ouedraogo J.P."/>
            <person name="Overkamp K.M."/>
            <person name="Park H.-S."/>
            <person name="Perrone G."/>
            <person name="Piumi F."/>
            <person name="Punt P.J."/>
            <person name="Ram A.F."/>
            <person name="Ramon A."/>
            <person name="Rauscher S."/>
            <person name="Record E."/>
            <person name="Riano-Pachon D.M."/>
            <person name="Robert V."/>
            <person name="Roehrig J."/>
            <person name="Ruller R."/>
            <person name="Salamov A."/>
            <person name="Salih N.S."/>
            <person name="Samson R.A."/>
            <person name="Sandor E."/>
            <person name="Sanguinetti M."/>
            <person name="Schuetze T."/>
            <person name="Sepcic K."/>
            <person name="Shelest E."/>
            <person name="Sherlock G."/>
            <person name="Sophianopoulou V."/>
            <person name="Squina F.M."/>
            <person name="Sun H."/>
            <person name="Susca A."/>
            <person name="Todd R.B."/>
            <person name="Tsang A."/>
            <person name="Unkles S.E."/>
            <person name="van de Wiele N."/>
            <person name="van Rossen-Uffink D."/>
            <person name="Oliveira J.V."/>
            <person name="Vesth T.C."/>
            <person name="Visser J."/>
            <person name="Yu J.-H."/>
            <person name="Zhou M."/>
            <person name="Andersen M.R."/>
            <person name="Archer D.B."/>
            <person name="Baker S.E."/>
            <person name="Benoit I."/>
            <person name="Brakhage A.A."/>
            <person name="Braus G.H."/>
            <person name="Fischer R."/>
            <person name="Frisvad J.C."/>
            <person name="Goldman G.H."/>
            <person name="Houbraken J."/>
            <person name="Oakley B."/>
            <person name="Pocsi I."/>
            <person name="Scazzocchio C."/>
            <person name="Seiboth B."/>
            <person name="vanKuyk P.A."/>
            <person name="Wortman J."/>
            <person name="Dyer P.S."/>
            <person name="Grigoriev I.V."/>
        </authorList>
    </citation>
    <scope>NUCLEOTIDE SEQUENCE [LARGE SCALE GENOMIC DNA]</scope>
    <source>
        <strain evidence="7">CBS 506.65</strain>
    </source>
</reference>
<dbReference type="EMBL" id="KV878338">
    <property type="protein sequence ID" value="OJJ49404.1"/>
    <property type="molecule type" value="Genomic_DNA"/>
</dbReference>
<protein>
    <recommendedName>
        <fullName evidence="5">U1-type domain-containing protein</fullName>
    </recommendedName>
</protein>
<dbReference type="SUPFAM" id="SSF57667">
    <property type="entry name" value="beta-beta-alpha zinc fingers"/>
    <property type="match status" value="1"/>
</dbReference>
<organism evidence="6 7">
    <name type="scientific">Penicilliopsis zonata CBS 506.65</name>
    <dbReference type="NCBI Taxonomy" id="1073090"/>
    <lineage>
        <taxon>Eukaryota</taxon>
        <taxon>Fungi</taxon>
        <taxon>Dikarya</taxon>
        <taxon>Ascomycota</taxon>
        <taxon>Pezizomycotina</taxon>
        <taxon>Eurotiomycetes</taxon>
        <taxon>Eurotiomycetidae</taxon>
        <taxon>Eurotiales</taxon>
        <taxon>Aspergillaceae</taxon>
        <taxon>Penicilliopsis</taxon>
    </lineage>
</organism>
<dbReference type="AlphaFoldDB" id="A0A1L9SQN4"/>
<dbReference type="InterPro" id="IPR040023">
    <property type="entry name" value="WBP4"/>
</dbReference>
<keyword evidence="1" id="KW-0479">Metal-binding</keyword>
<feature type="compositionally biased region" description="Basic and acidic residues" evidence="4">
    <location>
        <begin position="43"/>
        <end position="69"/>
    </location>
</feature>
<dbReference type="PANTHER" id="PTHR13173">
    <property type="entry name" value="WW DOMAIN BINDING PROTEIN 4"/>
    <property type="match status" value="1"/>
</dbReference>
<dbReference type="GeneID" id="34615438"/>
<dbReference type="InterPro" id="IPR013085">
    <property type="entry name" value="U1-CZ_Znf_C2H2"/>
</dbReference>
<evidence type="ECO:0000313" key="7">
    <source>
        <dbReference type="Proteomes" id="UP000184188"/>
    </source>
</evidence>
<dbReference type="InterPro" id="IPR036236">
    <property type="entry name" value="Znf_C2H2_sf"/>
</dbReference>